<keyword evidence="7" id="KW-1185">Reference proteome</keyword>
<feature type="signal peptide" evidence="2">
    <location>
        <begin position="1"/>
        <end position="18"/>
    </location>
</feature>
<gene>
    <name evidence="4" type="primary">malS</name>
    <name evidence="5" type="ORF">BTO23_19675</name>
    <name evidence="4" type="ORF">GCM10007855_31770</name>
</gene>
<dbReference type="AlphaFoldDB" id="A0A2S7X5J8"/>
<reference evidence="7" key="3">
    <citation type="journal article" date="2019" name="Int. J. Syst. Evol. Microbiol.">
        <title>The Global Catalogue of Microorganisms (GCM) 10K type strain sequencing project: providing services to taxonomists for standard genome sequencing and annotation.</title>
        <authorList>
            <consortium name="The Broad Institute Genomics Platform"/>
            <consortium name="The Broad Institute Genome Sequencing Center for Infectious Disease"/>
            <person name="Wu L."/>
            <person name="Ma J."/>
        </authorList>
    </citation>
    <scope>NUCLEOTIDE SEQUENCE [LARGE SCALE GENOMIC DNA]</scope>
    <source>
        <strain evidence="7">NBRC 105001</strain>
    </source>
</reference>
<dbReference type="EMBL" id="BSOU01000009">
    <property type="protein sequence ID" value="GLR76302.1"/>
    <property type="molecule type" value="Genomic_DNA"/>
</dbReference>
<dbReference type="RefSeq" id="WP_105064392.1">
    <property type="nucleotide sequence ID" value="NZ_BSOU01000009.1"/>
</dbReference>
<dbReference type="Proteomes" id="UP001156660">
    <property type="component" value="Unassembled WGS sequence"/>
</dbReference>
<dbReference type="SMART" id="SM00642">
    <property type="entry name" value="Aamy"/>
    <property type="match status" value="1"/>
</dbReference>
<evidence type="ECO:0000256" key="1">
    <source>
        <dbReference type="SAM" id="MobiDB-lite"/>
    </source>
</evidence>
<dbReference type="OrthoDB" id="9805159at2"/>
<dbReference type="NCBIfam" id="NF007056">
    <property type="entry name" value="PRK09505.2-1"/>
    <property type="match status" value="1"/>
</dbReference>
<dbReference type="Pfam" id="PF00128">
    <property type="entry name" value="Alpha-amylase"/>
    <property type="match status" value="1"/>
</dbReference>
<name>A0A2S7X5J8_9GAMM</name>
<dbReference type="EMBL" id="MSCP01000003">
    <property type="protein sequence ID" value="PQJ85537.1"/>
    <property type="molecule type" value="Genomic_DNA"/>
</dbReference>
<reference evidence="4" key="1">
    <citation type="journal article" date="2014" name="Int. J. Syst. Evol. Microbiol.">
        <title>Complete genome of a new Firmicutes species belonging to the dominant human colonic microbiota ('Ruminococcus bicirculans') reveals two chromosomes and a selective capacity to utilize plant glucans.</title>
        <authorList>
            <consortium name="NISC Comparative Sequencing Program"/>
            <person name="Wegmann U."/>
            <person name="Louis P."/>
            <person name="Goesmann A."/>
            <person name="Henrissat B."/>
            <person name="Duncan S.H."/>
            <person name="Flint H.J."/>
        </authorList>
    </citation>
    <scope>NUCLEOTIDE SEQUENCE</scope>
    <source>
        <strain evidence="4">NBRC 105001</strain>
    </source>
</reference>
<sequence length="540" mass="60158">MKLSVCATLISLSLMVGCQSTSLLSTDNSNTPTTNEPISSTSTTDKETICPSLGIQSVTVTVSDLWSEGEVVTDAYTGNIAQVKNGQITLTPSRHSGGLLLLESRAVSESTTEKVDFQWQSATFYHIATDRFYNGNSWNDHSYGRQSAEQGFNGGDIAGLTQKLDYLAELGVDVLWLSTPLEQIHGWIPSKDGNTPEYPYAGGATLDWTQLDTNMGSEQEMQTFVDLAHQLGMRVVWSVDTAPSQPSLSDLQQFGIKPSSENNLPSYWSEWQPKDGQNLTNYLDDFKNEKGEIPQWWSEAWFNGSVDVTTPRFFTNKPTTAVLQVSGNKNELLSEWITAWVTKFGIDGIVLSQSTPQLTKLLEQSGSKVFDAWKKNNQYKALEGSSFAVIDLKNNNYFIPQMHSIEKQCLASLNHQLDTSEENHLSALTWFGKDKKPELSSANYVQYRDAASALLLSKGGLSVWYGDESAKAGNLYSMMNWDEMTGQNWTLSAHWKKLLTFRGNHSSISQGESQVIKQEPYYAFIRKNDTDKVMVVYTGE</sequence>
<dbReference type="PANTHER" id="PTHR10357">
    <property type="entry name" value="ALPHA-AMYLASE FAMILY MEMBER"/>
    <property type="match status" value="1"/>
</dbReference>
<dbReference type="PROSITE" id="PS51257">
    <property type="entry name" value="PROKAR_LIPOPROTEIN"/>
    <property type="match status" value="1"/>
</dbReference>
<keyword evidence="2" id="KW-0732">Signal</keyword>
<evidence type="ECO:0000259" key="3">
    <source>
        <dbReference type="SMART" id="SM00642"/>
    </source>
</evidence>
<dbReference type="InterPro" id="IPR006047">
    <property type="entry name" value="GH13_cat_dom"/>
</dbReference>
<feature type="chain" id="PRO_5015716390" evidence="2">
    <location>
        <begin position="19"/>
        <end position="540"/>
    </location>
</feature>
<dbReference type="Gene3D" id="3.20.20.80">
    <property type="entry name" value="Glycosidases"/>
    <property type="match status" value="1"/>
</dbReference>
<reference evidence="4" key="4">
    <citation type="submission" date="2023-01" db="EMBL/GenBank/DDBJ databases">
        <title>Draft genome sequence of Aliivibrio sifiae strain NBRC 105001.</title>
        <authorList>
            <person name="Sun Q."/>
            <person name="Mori K."/>
        </authorList>
    </citation>
    <scope>NUCLEOTIDE SEQUENCE</scope>
    <source>
        <strain evidence="4">NBRC 105001</strain>
    </source>
</reference>
<dbReference type="PANTHER" id="PTHR10357:SF209">
    <property type="entry name" value="PERIPLASMIC ALPHA-AMYLASE"/>
    <property type="match status" value="1"/>
</dbReference>
<feature type="region of interest" description="Disordered" evidence="1">
    <location>
        <begin position="24"/>
        <end position="46"/>
    </location>
</feature>
<accession>A0A2S7X5J8</accession>
<feature type="domain" description="Glycosyl hydrolase family 13 catalytic" evidence="3">
    <location>
        <begin position="126"/>
        <end position="502"/>
    </location>
</feature>
<evidence type="ECO:0000256" key="2">
    <source>
        <dbReference type="SAM" id="SignalP"/>
    </source>
</evidence>
<reference evidence="5 6" key="2">
    <citation type="submission" date="2016-12" db="EMBL/GenBank/DDBJ databases">
        <title>Diversity of luminous bacteria.</title>
        <authorList>
            <person name="Yoshizawa S."/>
            <person name="Kogure K."/>
        </authorList>
    </citation>
    <scope>NUCLEOTIDE SEQUENCE [LARGE SCALE GENOMIC DNA]</scope>
    <source>
        <strain evidence="5 6">NBRC 105001</strain>
    </source>
</reference>
<proteinExistence type="predicted"/>
<evidence type="ECO:0000313" key="7">
    <source>
        <dbReference type="Proteomes" id="UP001156660"/>
    </source>
</evidence>
<comment type="caution">
    <text evidence="5">The sequence shown here is derived from an EMBL/GenBank/DDBJ whole genome shotgun (WGS) entry which is preliminary data.</text>
</comment>
<protein>
    <submittedName>
        <fullName evidence="5">Alpha-amylase</fullName>
    </submittedName>
</protein>
<dbReference type="Proteomes" id="UP000239273">
    <property type="component" value="Unassembled WGS sequence"/>
</dbReference>
<evidence type="ECO:0000313" key="4">
    <source>
        <dbReference type="EMBL" id="GLR76302.1"/>
    </source>
</evidence>
<dbReference type="SUPFAM" id="SSF51445">
    <property type="entry name" value="(Trans)glycosidases"/>
    <property type="match status" value="1"/>
</dbReference>
<organism evidence="5 6">
    <name type="scientific">Aliivibrio sifiae</name>
    <dbReference type="NCBI Taxonomy" id="566293"/>
    <lineage>
        <taxon>Bacteria</taxon>
        <taxon>Pseudomonadati</taxon>
        <taxon>Pseudomonadota</taxon>
        <taxon>Gammaproteobacteria</taxon>
        <taxon>Vibrionales</taxon>
        <taxon>Vibrionaceae</taxon>
        <taxon>Aliivibrio</taxon>
    </lineage>
</organism>
<feature type="compositionally biased region" description="Low complexity" evidence="1">
    <location>
        <begin position="24"/>
        <end position="35"/>
    </location>
</feature>
<evidence type="ECO:0000313" key="6">
    <source>
        <dbReference type="Proteomes" id="UP000239273"/>
    </source>
</evidence>
<dbReference type="GO" id="GO:0005975">
    <property type="term" value="P:carbohydrate metabolic process"/>
    <property type="evidence" value="ECO:0007669"/>
    <property type="project" value="InterPro"/>
</dbReference>
<dbReference type="InterPro" id="IPR017853">
    <property type="entry name" value="GH"/>
</dbReference>
<evidence type="ECO:0000313" key="5">
    <source>
        <dbReference type="EMBL" id="PQJ85537.1"/>
    </source>
</evidence>